<reference evidence="6 7" key="1">
    <citation type="journal article" date="2012" name="J. Bacteriol.">
        <title>Complete genome sequence of Enterobacter aerogenes KCTC 2190.</title>
        <authorList>
            <person name="Shin S.H."/>
            <person name="Kim S."/>
            <person name="Kim J.Y."/>
            <person name="Lee S."/>
            <person name="Um Y."/>
            <person name="Oh M.K."/>
            <person name="Kim Y.R."/>
            <person name="Lee J."/>
            <person name="Yang K.S."/>
        </authorList>
    </citation>
    <scope>NUCLEOTIDE SEQUENCE [LARGE SCALE GENOMIC DNA]</scope>
    <source>
        <strain evidence="6 7">KCTC 2190</strain>
    </source>
</reference>
<dbReference type="GeneID" id="93310815"/>
<organism evidence="6 7">
    <name type="scientific">Klebsiella aerogenes (strain ATCC 13048 / DSM 30053 / CCUG 1429 / JCM 1235 / KCTC 2190 / NBRC 13534 / NCIMB 10102 / NCTC 10006 / CDC 819-56)</name>
    <name type="common">Enterobacter aerogenes</name>
    <dbReference type="NCBI Taxonomy" id="1028307"/>
    <lineage>
        <taxon>Bacteria</taxon>
        <taxon>Pseudomonadati</taxon>
        <taxon>Pseudomonadota</taxon>
        <taxon>Gammaproteobacteria</taxon>
        <taxon>Enterobacterales</taxon>
        <taxon>Enterobacteriaceae</taxon>
        <taxon>Klebsiella/Raoultella group</taxon>
        <taxon>Klebsiella</taxon>
    </lineage>
</organism>
<dbReference type="InterPro" id="IPR036388">
    <property type="entry name" value="WH-like_DNA-bd_sf"/>
</dbReference>
<sequence>MPLFDLQDLYAFLALSEHGSFRYAAEAICISQSALSRRIEKLETALGVRLFERTTRRVTLTQTGRAFAPKAQHLLSEFEDALDGISDRAAFGNGLVTVACVPSAANYFMPQVISQFRLRFPKARIKVIDTSAGNVYSAVQNHQADFGLSFLSEIASEVVFTPLVHERYLAVCRRDDPLAQRNSLSWQEFFNHDYIWLDKISGNRHLLDGALSDVGPRRTAVCETRHVTTMLGMVDAGLGIAAIPAMALPAYAHHALASIPLVEPEVKRQVGLIKKAGRALPPLAAELEKAITDFYHPTA</sequence>
<evidence type="ECO:0000313" key="7">
    <source>
        <dbReference type="Proteomes" id="UP000008881"/>
    </source>
</evidence>
<evidence type="ECO:0000256" key="4">
    <source>
        <dbReference type="ARBA" id="ARBA00023163"/>
    </source>
</evidence>
<dbReference type="InterPro" id="IPR005119">
    <property type="entry name" value="LysR_subst-bd"/>
</dbReference>
<dbReference type="eggNOG" id="COG0583">
    <property type="taxonomic scope" value="Bacteria"/>
</dbReference>
<accession>A0A0H3FSB2</accession>
<dbReference type="PANTHER" id="PTHR30419:SF8">
    <property type="entry name" value="NITROGEN ASSIMILATION TRANSCRIPTIONAL ACTIVATOR-RELATED"/>
    <property type="match status" value="1"/>
</dbReference>
<dbReference type="OrthoDB" id="8437302at2"/>
<dbReference type="PROSITE" id="PS50931">
    <property type="entry name" value="HTH_LYSR"/>
    <property type="match status" value="1"/>
</dbReference>
<dbReference type="RefSeq" id="WP_015704636.1">
    <property type="nucleotide sequence ID" value="NC_015663.1"/>
</dbReference>
<dbReference type="GO" id="GO:0005829">
    <property type="term" value="C:cytosol"/>
    <property type="evidence" value="ECO:0007669"/>
    <property type="project" value="TreeGrafter"/>
</dbReference>
<evidence type="ECO:0000256" key="3">
    <source>
        <dbReference type="ARBA" id="ARBA00023125"/>
    </source>
</evidence>
<dbReference type="InterPro" id="IPR050950">
    <property type="entry name" value="HTH-type_LysR_regulators"/>
</dbReference>
<feature type="domain" description="HTH lysR-type" evidence="5">
    <location>
        <begin position="4"/>
        <end position="61"/>
    </location>
</feature>
<evidence type="ECO:0000256" key="2">
    <source>
        <dbReference type="ARBA" id="ARBA00023015"/>
    </source>
</evidence>
<dbReference type="SUPFAM" id="SSF53850">
    <property type="entry name" value="Periplasmic binding protein-like II"/>
    <property type="match status" value="1"/>
</dbReference>
<dbReference type="PANTHER" id="PTHR30419">
    <property type="entry name" value="HTH-TYPE TRANSCRIPTIONAL REGULATOR YBHD"/>
    <property type="match status" value="1"/>
</dbReference>
<comment type="similarity">
    <text evidence="1">Belongs to the LysR transcriptional regulatory family.</text>
</comment>
<gene>
    <name evidence="6" type="ordered locus">EAE_13175</name>
</gene>
<dbReference type="GO" id="GO:0003700">
    <property type="term" value="F:DNA-binding transcription factor activity"/>
    <property type="evidence" value="ECO:0007669"/>
    <property type="project" value="InterPro"/>
</dbReference>
<dbReference type="AlphaFoldDB" id="A0A0H3FSB2"/>
<dbReference type="InterPro" id="IPR036390">
    <property type="entry name" value="WH_DNA-bd_sf"/>
</dbReference>
<dbReference type="FunFam" id="1.10.10.10:FF:000001">
    <property type="entry name" value="LysR family transcriptional regulator"/>
    <property type="match status" value="1"/>
</dbReference>
<name>A0A0H3FSB2_KLEAK</name>
<dbReference type="PRINTS" id="PR00039">
    <property type="entry name" value="HTHLYSR"/>
</dbReference>
<evidence type="ECO:0000256" key="1">
    <source>
        <dbReference type="ARBA" id="ARBA00009437"/>
    </source>
</evidence>
<dbReference type="SUPFAM" id="SSF46785">
    <property type="entry name" value="Winged helix' DNA-binding domain"/>
    <property type="match status" value="1"/>
</dbReference>
<keyword evidence="7" id="KW-1185">Reference proteome</keyword>
<dbReference type="GO" id="GO:0003677">
    <property type="term" value="F:DNA binding"/>
    <property type="evidence" value="ECO:0007669"/>
    <property type="project" value="UniProtKB-KW"/>
</dbReference>
<dbReference type="Pfam" id="PF03466">
    <property type="entry name" value="LysR_substrate"/>
    <property type="match status" value="1"/>
</dbReference>
<dbReference type="PATRIC" id="fig|1028307.3.peg.2631"/>
<keyword evidence="2" id="KW-0805">Transcription regulation</keyword>
<dbReference type="Gene3D" id="3.40.190.10">
    <property type="entry name" value="Periplasmic binding protein-like II"/>
    <property type="match status" value="2"/>
</dbReference>
<dbReference type="Proteomes" id="UP000008881">
    <property type="component" value="Chromosome"/>
</dbReference>
<dbReference type="EMBL" id="CP002824">
    <property type="protein sequence ID" value="AEG97549.1"/>
    <property type="molecule type" value="Genomic_DNA"/>
</dbReference>
<keyword evidence="3" id="KW-0238">DNA-binding</keyword>
<dbReference type="CDD" id="cd08440">
    <property type="entry name" value="PBP2_LTTR_like_4"/>
    <property type="match status" value="1"/>
</dbReference>
<dbReference type="HOGENOM" id="CLU_039613_6_0_6"/>
<keyword evidence="4" id="KW-0804">Transcription</keyword>
<dbReference type="KEGG" id="eae:EAE_13175"/>
<dbReference type="Pfam" id="PF00126">
    <property type="entry name" value="HTH_1"/>
    <property type="match status" value="1"/>
</dbReference>
<dbReference type="Gene3D" id="1.10.10.10">
    <property type="entry name" value="Winged helix-like DNA-binding domain superfamily/Winged helix DNA-binding domain"/>
    <property type="match status" value="1"/>
</dbReference>
<evidence type="ECO:0000313" key="6">
    <source>
        <dbReference type="EMBL" id="AEG97549.1"/>
    </source>
</evidence>
<protein>
    <submittedName>
        <fullName evidence="6">YbhD</fullName>
    </submittedName>
</protein>
<proteinExistence type="inferred from homology"/>
<dbReference type="InterPro" id="IPR000847">
    <property type="entry name" value="LysR_HTH_N"/>
</dbReference>
<evidence type="ECO:0000259" key="5">
    <source>
        <dbReference type="PROSITE" id="PS50931"/>
    </source>
</evidence>